<comment type="subcellular location">
    <subcellularLocation>
        <location evidence="2">Cell membrane</location>
    </subcellularLocation>
</comment>
<dbReference type="GO" id="GO:0009734">
    <property type="term" value="P:auxin-activated signaling pathway"/>
    <property type="evidence" value="ECO:0007669"/>
    <property type="project" value="UniProtKB-KW"/>
</dbReference>
<proteinExistence type="inferred from homology"/>
<dbReference type="EMBL" id="JBDFQZ010000003">
    <property type="protein sequence ID" value="KAK9741575.1"/>
    <property type="molecule type" value="Genomic_DNA"/>
</dbReference>
<dbReference type="PANTHER" id="PTHR33541:SF28">
    <property type="entry name" value="PROTEIN BIG GRAIN 1-LIKE A"/>
    <property type="match status" value="1"/>
</dbReference>
<evidence type="ECO:0000256" key="1">
    <source>
        <dbReference type="ARBA" id="ARBA00002281"/>
    </source>
</evidence>
<keyword evidence="5" id="KW-1003">Cell membrane</keyword>
<keyword evidence="4" id="KW-0813">Transport</keyword>
<name>A0AAW1M6C4_SAPOF</name>
<accession>A0AAW1M6C4</accession>
<evidence type="ECO:0000256" key="7">
    <source>
        <dbReference type="ARBA" id="ARBA00023294"/>
    </source>
</evidence>
<evidence type="ECO:0000313" key="9">
    <source>
        <dbReference type="EMBL" id="KAK9741575.1"/>
    </source>
</evidence>
<evidence type="ECO:0000256" key="5">
    <source>
        <dbReference type="ARBA" id="ARBA00022475"/>
    </source>
</evidence>
<evidence type="ECO:0008006" key="11">
    <source>
        <dbReference type="Google" id="ProtNLM"/>
    </source>
</evidence>
<keyword evidence="10" id="KW-1185">Reference proteome</keyword>
<keyword evidence="7" id="KW-0927">Auxin signaling pathway</keyword>
<dbReference type="Proteomes" id="UP001443914">
    <property type="component" value="Unassembled WGS sequence"/>
</dbReference>
<comment type="caution">
    <text evidence="9">The sequence shown here is derived from an EMBL/GenBank/DDBJ whole genome shotgun (WGS) entry which is preliminary data.</text>
</comment>
<evidence type="ECO:0000256" key="6">
    <source>
        <dbReference type="ARBA" id="ARBA00023136"/>
    </source>
</evidence>
<comment type="function">
    <text evidence="1">Involved in auxin transport. Regulator of the auxin signaling pathway.</text>
</comment>
<dbReference type="GO" id="GO:0005886">
    <property type="term" value="C:plasma membrane"/>
    <property type="evidence" value="ECO:0007669"/>
    <property type="project" value="UniProtKB-SubCell"/>
</dbReference>
<dbReference type="PANTHER" id="PTHR33541">
    <property type="entry name" value="PROTEIN BIG GRAIN 1-LIKE A-RELATED"/>
    <property type="match status" value="1"/>
</dbReference>
<feature type="compositionally biased region" description="Low complexity" evidence="8">
    <location>
        <begin position="346"/>
        <end position="357"/>
    </location>
</feature>
<feature type="region of interest" description="Disordered" evidence="8">
    <location>
        <begin position="344"/>
        <end position="367"/>
    </location>
</feature>
<dbReference type="InterPro" id="IPR039621">
    <property type="entry name" value="BG1-like"/>
</dbReference>
<gene>
    <name evidence="9" type="ORF">RND81_03G114300</name>
</gene>
<evidence type="ECO:0000256" key="8">
    <source>
        <dbReference type="SAM" id="MobiDB-lite"/>
    </source>
</evidence>
<keyword evidence="6" id="KW-0472">Membrane</keyword>
<evidence type="ECO:0000313" key="10">
    <source>
        <dbReference type="Proteomes" id="UP001443914"/>
    </source>
</evidence>
<evidence type="ECO:0000256" key="3">
    <source>
        <dbReference type="ARBA" id="ARBA00010067"/>
    </source>
</evidence>
<organism evidence="9 10">
    <name type="scientific">Saponaria officinalis</name>
    <name type="common">Common soapwort</name>
    <name type="synonym">Lychnis saponaria</name>
    <dbReference type="NCBI Taxonomy" id="3572"/>
    <lineage>
        <taxon>Eukaryota</taxon>
        <taxon>Viridiplantae</taxon>
        <taxon>Streptophyta</taxon>
        <taxon>Embryophyta</taxon>
        <taxon>Tracheophyta</taxon>
        <taxon>Spermatophyta</taxon>
        <taxon>Magnoliopsida</taxon>
        <taxon>eudicotyledons</taxon>
        <taxon>Gunneridae</taxon>
        <taxon>Pentapetalae</taxon>
        <taxon>Caryophyllales</taxon>
        <taxon>Caryophyllaceae</taxon>
        <taxon>Caryophylleae</taxon>
        <taxon>Saponaria</taxon>
    </lineage>
</organism>
<evidence type="ECO:0000256" key="4">
    <source>
        <dbReference type="ARBA" id="ARBA00022448"/>
    </source>
</evidence>
<reference evidence="9" key="1">
    <citation type="submission" date="2024-03" db="EMBL/GenBank/DDBJ databases">
        <title>WGS assembly of Saponaria officinalis var. Norfolk2.</title>
        <authorList>
            <person name="Jenkins J."/>
            <person name="Shu S."/>
            <person name="Grimwood J."/>
            <person name="Barry K."/>
            <person name="Goodstein D."/>
            <person name="Schmutz J."/>
            <person name="Leebens-Mack J."/>
            <person name="Osbourn A."/>
        </authorList>
    </citation>
    <scope>NUCLEOTIDE SEQUENCE [LARGE SCALE GENOMIC DNA]</scope>
    <source>
        <strain evidence="9">JIC</strain>
    </source>
</reference>
<dbReference type="AlphaFoldDB" id="A0AAW1M6C4"/>
<protein>
    <recommendedName>
        <fullName evidence="11">Protein BIG GRAIN 1-like B</fullName>
    </recommendedName>
</protein>
<sequence>MYNNKWEKYNEYDSKNPTFSSSLLDKINKSLKNNPKNEFDDDLKIFKSKIDGRNANEEKISSLRRASLVEKWMDNKKVSKKSSKVKKSYNTLLQEFDVQDTLFFGTTSTSSSSSEAEYCAGYTHPRQHRQPRVTCFAPPMPKPVRTRPIESKFLEQLEEKNGHNIKDEEILKSRSRALKIYSNFKNLKQPISPGVKLTSFINSLFTKNNTTTTNKNKNKNKNSKDDISVISTDKIKTTSYSACTTPTSYSRSCLSNKQKKFQDDVDKRTVRFCPISVILDEDSRPCGHKSVFEDPYKQISSSKFKTSLSKKYEEMKNNNKKLEEVALDLLSGYCWDSRMSSKSQINNNNNNDNKNNNQISKGRVNEGDYGGNYGINYVQREDNNCDYENDDVLSCSSSDLFELDHLNFIGNELPVYETTQFNPKLH</sequence>
<comment type="similarity">
    <text evidence="3">Belongs to the BIG GRAIN 1 (BG1) plant protein family.</text>
</comment>
<evidence type="ECO:0000256" key="2">
    <source>
        <dbReference type="ARBA" id="ARBA00004236"/>
    </source>
</evidence>